<evidence type="ECO:0000256" key="4">
    <source>
        <dbReference type="ARBA" id="ARBA00022741"/>
    </source>
</evidence>
<dbReference type="NCBIfam" id="NF003211">
    <property type="entry name" value="PRK04173.1"/>
    <property type="match status" value="1"/>
</dbReference>
<keyword evidence="11" id="KW-1185">Reference proteome</keyword>
<dbReference type="InterPro" id="IPR006195">
    <property type="entry name" value="aa-tRNA-synth_II"/>
</dbReference>
<evidence type="ECO:0000256" key="5">
    <source>
        <dbReference type="ARBA" id="ARBA00022840"/>
    </source>
</evidence>
<comment type="function">
    <text evidence="8">Catalyzes the attachment of glycine to tRNA(Gly).</text>
</comment>
<dbReference type="EMBL" id="BAAAPN010000056">
    <property type="protein sequence ID" value="GAA1765568.1"/>
    <property type="molecule type" value="Genomic_DNA"/>
</dbReference>
<dbReference type="InterPro" id="IPR045864">
    <property type="entry name" value="aa-tRNA-synth_II/BPL/LPL"/>
</dbReference>
<gene>
    <name evidence="8" type="primary">glyQS</name>
    <name evidence="10" type="ORF">GCM10009810_25590</name>
</gene>
<dbReference type="EC" id="6.1.1.14" evidence="8"/>
<dbReference type="CDD" id="cd00858">
    <property type="entry name" value="GlyRS_anticodon"/>
    <property type="match status" value="1"/>
</dbReference>
<dbReference type="InterPro" id="IPR027031">
    <property type="entry name" value="Gly-tRNA_synthase/POLG2"/>
</dbReference>
<dbReference type="GO" id="GO:0016874">
    <property type="term" value="F:ligase activity"/>
    <property type="evidence" value="ECO:0007669"/>
    <property type="project" value="UniProtKB-KW"/>
</dbReference>
<comment type="caution">
    <text evidence="10">The sequence shown here is derived from an EMBL/GenBank/DDBJ whole genome shotgun (WGS) entry which is preliminary data.</text>
</comment>
<feature type="binding site" evidence="8">
    <location>
        <begin position="358"/>
        <end position="359"/>
    </location>
    <ligand>
        <name>ATP</name>
        <dbReference type="ChEBI" id="CHEBI:30616"/>
    </ligand>
</feature>
<dbReference type="PROSITE" id="PS50862">
    <property type="entry name" value="AA_TRNA_LIGASE_II"/>
    <property type="match status" value="1"/>
</dbReference>
<feature type="binding site" evidence="8">
    <location>
        <begin position="271"/>
        <end position="273"/>
    </location>
    <ligand>
        <name>ATP</name>
        <dbReference type="ChEBI" id="CHEBI:30616"/>
    </ligand>
</feature>
<keyword evidence="6 8" id="KW-0648">Protein biosynthesis</keyword>
<feature type="binding site" evidence="8">
    <location>
        <begin position="398"/>
        <end position="402"/>
    </location>
    <ligand>
        <name>substrate</name>
    </ligand>
</feature>
<comment type="similarity">
    <text evidence="1 8">Belongs to the class-II aminoacyl-tRNA synthetase family.</text>
</comment>
<dbReference type="InterPro" id="IPR002315">
    <property type="entry name" value="tRNA-synt_gly"/>
</dbReference>
<feature type="binding site" evidence="8">
    <location>
        <begin position="286"/>
        <end position="290"/>
    </location>
    <ligand>
        <name>substrate</name>
    </ligand>
</feature>
<dbReference type="Proteomes" id="UP001501475">
    <property type="component" value="Unassembled WGS sequence"/>
</dbReference>
<dbReference type="InterPro" id="IPR004154">
    <property type="entry name" value="Anticodon-bd"/>
</dbReference>
<dbReference type="NCBIfam" id="TIGR00389">
    <property type="entry name" value="glyS_dimeric"/>
    <property type="match status" value="1"/>
</dbReference>
<name>A0ABP4X1G1_9MICO</name>
<keyword evidence="3 8" id="KW-0436">Ligase</keyword>
<dbReference type="PANTHER" id="PTHR10745">
    <property type="entry name" value="GLYCYL-TRNA SYNTHETASE/DNA POLYMERASE SUBUNIT GAMMA-2"/>
    <property type="match status" value="1"/>
</dbReference>
<proteinExistence type="inferred from homology"/>
<dbReference type="Gene3D" id="3.40.50.800">
    <property type="entry name" value="Anticodon-binding domain"/>
    <property type="match status" value="1"/>
</dbReference>
<evidence type="ECO:0000256" key="7">
    <source>
        <dbReference type="ARBA" id="ARBA00023146"/>
    </source>
</evidence>
<evidence type="ECO:0000313" key="11">
    <source>
        <dbReference type="Proteomes" id="UP001501475"/>
    </source>
</evidence>
<dbReference type="Pfam" id="PF00587">
    <property type="entry name" value="tRNA-synt_2b"/>
    <property type="match status" value="1"/>
</dbReference>
<dbReference type="SUPFAM" id="SSF55681">
    <property type="entry name" value="Class II aaRS and biotin synthetases"/>
    <property type="match status" value="1"/>
</dbReference>
<feature type="binding site" evidence="8">
    <location>
        <position position="239"/>
    </location>
    <ligand>
        <name>substrate</name>
    </ligand>
</feature>
<evidence type="ECO:0000313" key="10">
    <source>
        <dbReference type="EMBL" id="GAA1765568.1"/>
    </source>
</evidence>
<keyword evidence="2 8" id="KW-0963">Cytoplasm</keyword>
<evidence type="ECO:0000256" key="8">
    <source>
        <dbReference type="HAMAP-Rule" id="MF_00253"/>
    </source>
</evidence>
<feature type="binding site" evidence="8">
    <location>
        <begin position="402"/>
        <end position="405"/>
    </location>
    <ligand>
        <name>ATP</name>
        <dbReference type="ChEBI" id="CHEBI:30616"/>
    </ligand>
</feature>
<evidence type="ECO:0000256" key="3">
    <source>
        <dbReference type="ARBA" id="ARBA00022598"/>
    </source>
</evidence>
<dbReference type="PRINTS" id="PR01043">
    <property type="entry name" value="TRNASYNTHGLY"/>
</dbReference>
<dbReference type="CDD" id="cd00774">
    <property type="entry name" value="GlyRS-like_core"/>
    <property type="match status" value="1"/>
</dbReference>
<dbReference type="SUPFAM" id="SSF52954">
    <property type="entry name" value="Class II aaRS ABD-related"/>
    <property type="match status" value="1"/>
</dbReference>
<feature type="binding site" evidence="8">
    <location>
        <begin position="281"/>
        <end position="286"/>
    </location>
    <ligand>
        <name>ATP</name>
        <dbReference type="ChEBI" id="CHEBI:30616"/>
    </ligand>
</feature>
<feature type="domain" description="Aminoacyl-transfer RNA synthetases class-II family profile" evidence="9">
    <location>
        <begin position="78"/>
        <end position="441"/>
    </location>
</feature>
<reference evidence="11" key="1">
    <citation type="journal article" date="2019" name="Int. J. Syst. Evol. Microbiol.">
        <title>The Global Catalogue of Microorganisms (GCM) 10K type strain sequencing project: providing services to taxonomists for standard genome sequencing and annotation.</title>
        <authorList>
            <consortium name="The Broad Institute Genomics Platform"/>
            <consortium name="The Broad Institute Genome Sequencing Center for Infectious Disease"/>
            <person name="Wu L."/>
            <person name="Ma J."/>
        </authorList>
    </citation>
    <scope>NUCLEOTIDE SEQUENCE [LARGE SCALE GENOMIC DNA]</scope>
    <source>
        <strain evidence="11">JCM 15591</strain>
    </source>
</reference>
<accession>A0ABP4X1G1</accession>
<comment type="catalytic activity">
    <reaction evidence="8">
        <text>tRNA(Gly) + glycine + ATP = glycyl-tRNA(Gly) + AMP + diphosphate</text>
        <dbReference type="Rhea" id="RHEA:16013"/>
        <dbReference type="Rhea" id="RHEA-COMP:9664"/>
        <dbReference type="Rhea" id="RHEA-COMP:9683"/>
        <dbReference type="ChEBI" id="CHEBI:30616"/>
        <dbReference type="ChEBI" id="CHEBI:33019"/>
        <dbReference type="ChEBI" id="CHEBI:57305"/>
        <dbReference type="ChEBI" id="CHEBI:78442"/>
        <dbReference type="ChEBI" id="CHEBI:78522"/>
        <dbReference type="ChEBI" id="CHEBI:456215"/>
        <dbReference type="EC" id="6.1.1.14"/>
    </reaction>
</comment>
<protein>
    <recommendedName>
        <fullName evidence="8">Glycine--tRNA ligase</fullName>
        <ecNumber evidence="8">6.1.1.14</ecNumber>
    </recommendedName>
    <alternativeName>
        <fullName evidence="8">Glycyl-tRNA synthetase</fullName>
        <shortName evidence="8">GlyRS</shortName>
    </alternativeName>
</protein>
<evidence type="ECO:0000256" key="2">
    <source>
        <dbReference type="ARBA" id="ARBA00022490"/>
    </source>
</evidence>
<dbReference type="HAMAP" id="MF_00253_B">
    <property type="entry name" value="Gly_tRNA_synth_B"/>
    <property type="match status" value="1"/>
</dbReference>
<sequence length="537" mass="60424">MLGPVASPATVWRALDELAETPAKRVAAARATTRARVWGLLPGGLPAARVADTTLPKDFGGVGCLNLAGMAKEISIVDTVVNLCKRRGFVFPSGEIYGGTRSAWDYGPLGVELKENIKRQWWKTMVHGRDDIVGLDSSIILPRQVWVASGHVGEFTDPLTECLSCHKRFRLDHMQEAIADREAKKGKEVDPDSIPLGEIACPNCGTRGQWTEPRAFNMMLKTYLGVVDDESGLHFLRPETAQGIFVNYKNVEQSARMKPPFGIAQTGKSFRNEITPGNFIFRTREFEQMEMEFFVPPGTDEEWHQYWIDERTRWYVDLGIRPENLRHYEHPAEKLSHYSKRTVDIEYRFNFTGSEWGELEGIANRTAFDLGTHSTHSGADLSYFDQATGERYLPYVIEPAAGLSRSLMTFLVDAYAEDEAPNTKGGVDVRTVLRLDKRLAPVKAAVLPLSRHADLSPKARDLAATLRKHWNIDFDDAQAIGRRYRRQDEIGTPYCITVDFDTLEDHAVTIRDRDTMAQERVSLDQVEAYLGARLVGC</sequence>
<evidence type="ECO:0000259" key="9">
    <source>
        <dbReference type="PROSITE" id="PS50862"/>
    </source>
</evidence>
<comment type="subunit">
    <text evidence="8">Homodimer.</text>
</comment>
<evidence type="ECO:0000256" key="6">
    <source>
        <dbReference type="ARBA" id="ARBA00022917"/>
    </source>
</evidence>
<dbReference type="PANTHER" id="PTHR10745:SF8">
    <property type="entry name" value="DNA POLYMERASE SUBUNIT GAMMA-2, MITOCHONDRIAL"/>
    <property type="match status" value="1"/>
</dbReference>
<dbReference type="InterPro" id="IPR036621">
    <property type="entry name" value="Anticodon-bd_dom_sf"/>
</dbReference>
<dbReference type="Pfam" id="PF03129">
    <property type="entry name" value="HGTP_anticodon"/>
    <property type="match status" value="1"/>
</dbReference>
<organism evidence="10 11">
    <name type="scientific">Nostocoides vanveenii</name>
    <dbReference type="NCBI Taxonomy" id="330835"/>
    <lineage>
        <taxon>Bacteria</taxon>
        <taxon>Bacillati</taxon>
        <taxon>Actinomycetota</taxon>
        <taxon>Actinomycetes</taxon>
        <taxon>Micrococcales</taxon>
        <taxon>Intrasporangiaceae</taxon>
        <taxon>Nostocoides</taxon>
    </lineage>
</organism>
<feature type="binding site" evidence="8">
    <location>
        <position position="170"/>
    </location>
    <ligand>
        <name>substrate</name>
    </ligand>
</feature>
<evidence type="ECO:0000256" key="1">
    <source>
        <dbReference type="ARBA" id="ARBA00008226"/>
    </source>
</evidence>
<keyword evidence="7 8" id="KW-0030">Aminoacyl-tRNA synthetase</keyword>
<dbReference type="Gene3D" id="3.30.930.10">
    <property type="entry name" value="Bira Bifunctional Protein, Domain 2"/>
    <property type="match status" value="1"/>
</dbReference>
<dbReference type="InterPro" id="IPR002314">
    <property type="entry name" value="aa-tRNA-synt_IIb"/>
</dbReference>
<keyword evidence="4 8" id="KW-0547">Nucleotide-binding</keyword>
<dbReference type="InterPro" id="IPR033731">
    <property type="entry name" value="GlyRS-like_core"/>
</dbReference>
<comment type="subcellular location">
    <subcellularLocation>
        <location evidence="8">Cytoplasm</location>
    </subcellularLocation>
</comment>
<dbReference type="InterPro" id="IPR022961">
    <property type="entry name" value="Gly_tRNA_ligase_bac"/>
</dbReference>
<keyword evidence="5 8" id="KW-0067">ATP-binding</keyword>